<feature type="compositionally biased region" description="Basic and acidic residues" evidence="1">
    <location>
        <begin position="81"/>
        <end position="94"/>
    </location>
</feature>
<organism evidence="2 3">
    <name type="scientific">Rhipicephalus microplus</name>
    <name type="common">Cattle tick</name>
    <name type="synonym">Boophilus microplus</name>
    <dbReference type="NCBI Taxonomy" id="6941"/>
    <lineage>
        <taxon>Eukaryota</taxon>
        <taxon>Metazoa</taxon>
        <taxon>Ecdysozoa</taxon>
        <taxon>Arthropoda</taxon>
        <taxon>Chelicerata</taxon>
        <taxon>Arachnida</taxon>
        <taxon>Acari</taxon>
        <taxon>Parasitiformes</taxon>
        <taxon>Ixodida</taxon>
        <taxon>Ixodoidea</taxon>
        <taxon>Ixodidae</taxon>
        <taxon>Rhipicephalinae</taxon>
        <taxon>Rhipicephalus</taxon>
        <taxon>Boophilus</taxon>
    </lineage>
</organism>
<sequence>MASSVSTIESAAIYAADTDEYPVDPDDGSWFTATRRRKPNTTTNSALEPLPAKNQATPRPPPLPVDDFKVLFRPQGGLRLSDPKSKGKSEDRALDSLNNTPGTASKTSTTTVGLIPQKNRAASVERPESPPAKKPVLAGQTPPTKVSWAAGPPSLKSSLPDSYHPPSSLNHPNVPLTFNAHNCTKQELQDALTKLRDSLKAEVTSMITQTIHDFRAELRDMLKAHAQALVKELKQHNTRKLHII</sequence>
<protein>
    <submittedName>
        <fullName evidence="2">Uncharacterized protein</fullName>
    </submittedName>
</protein>
<feature type="compositionally biased region" description="Polar residues" evidence="1">
    <location>
        <begin position="155"/>
        <end position="170"/>
    </location>
</feature>
<accession>A0A9J6EYP0</accession>
<feature type="compositionally biased region" description="Acidic residues" evidence="1">
    <location>
        <begin position="17"/>
        <end position="27"/>
    </location>
</feature>
<reference evidence="2" key="2">
    <citation type="submission" date="2021-09" db="EMBL/GenBank/DDBJ databases">
        <authorList>
            <person name="Jia N."/>
            <person name="Wang J."/>
            <person name="Shi W."/>
            <person name="Du L."/>
            <person name="Sun Y."/>
            <person name="Zhan W."/>
            <person name="Jiang J."/>
            <person name="Wang Q."/>
            <person name="Zhang B."/>
            <person name="Ji P."/>
            <person name="Sakyi L.B."/>
            <person name="Cui X."/>
            <person name="Yuan T."/>
            <person name="Jiang B."/>
            <person name="Yang W."/>
            <person name="Lam T.T.-Y."/>
            <person name="Chang Q."/>
            <person name="Ding S."/>
            <person name="Wang X."/>
            <person name="Zhu J."/>
            <person name="Ruan X."/>
            <person name="Zhao L."/>
            <person name="Wei J."/>
            <person name="Que T."/>
            <person name="Du C."/>
            <person name="Cheng J."/>
            <person name="Dai P."/>
            <person name="Han X."/>
            <person name="Huang E."/>
            <person name="Gao Y."/>
            <person name="Liu J."/>
            <person name="Shao H."/>
            <person name="Ye R."/>
            <person name="Li L."/>
            <person name="Wei W."/>
            <person name="Wang X."/>
            <person name="Wang C."/>
            <person name="Huo Q."/>
            <person name="Li W."/>
            <person name="Guo W."/>
            <person name="Chen H."/>
            <person name="Chen S."/>
            <person name="Zhou L."/>
            <person name="Zhou L."/>
            <person name="Ni X."/>
            <person name="Tian J."/>
            <person name="Zhou Y."/>
            <person name="Sheng Y."/>
            <person name="Liu T."/>
            <person name="Pan Y."/>
            <person name="Xia L."/>
            <person name="Li J."/>
            <person name="Zhao F."/>
            <person name="Cao W."/>
        </authorList>
    </citation>
    <scope>NUCLEOTIDE SEQUENCE</scope>
    <source>
        <strain evidence="2">Rmic-2018</strain>
        <tissue evidence="2">Larvae</tissue>
    </source>
</reference>
<proteinExistence type="predicted"/>
<dbReference type="AlphaFoldDB" id="A0A9J6EYP0"/>
<dbReference type="Proteomes" id="UP000821866">
    <property type="component" value="Chromosome 1"/>
</dbReference>
<gene>
    <name evidence="2" type="ORF">HPB51_007554</name>
</gene>
<feature type="region of interest" description="Disordered" evidence="1">
    <location>
        <begin position="1"/>
        <end position="170"/>
    </location>
</feature>
<evidence type="ECO:0000313" key="3">
    <source>
        <dbReference type="Proteomes" id="UP000821866"/>
    </source>
</evidence>
<name>A0A9J6EYP0_RHIMP</name>
<evidence type="ECO:0000256" key="1">
    <source>
        <dbReference type="SAM" id="MobiDB-lite"/>
    </source>
</evidence>
<evidence type="ECO:0000313" key="2">
    <source>
        <dbReference type="EMBL" id="KAH8039570.1"/>
    </source>
</evidence>
<feature type="compositionally biased region" description="Low complexity" evidence="1">
    <location>
        <begin position="100"/>
        <end position="111"/>
    </location>
</feature>
<keyword evidence="3" id="KW-1185">Reference proteome</keyword>
<comment type="caution">
    <text evidence="2">The sequence shown here is derived from an EMBL/GenBank/DDBJ whole genome shotgun (WGS) entry which is preliminary data.</text>
</comment>
<dbReference type="EMBL" id="JABSTU010000001">
    <property type="protein sequence ID" value="KAH8039570.1"/>
    <property type="molecule type" value="Genomic_DNA"/>
</dbReference>
<reference evidence="2" key="1">
    <citation type="journal article" date="2020" name="Cell">
        <title>Large-Scale Comparative Analyses of Tick Genomes Elucidate Their Genetic Diversity and Vector Capacities.</title>
        <authorList>
            <consortium name="Tick Genome and Microbiome Consortium (TIGMIC)"/>
            <person name="Jia N."/>
            <person name="Wang J."/>
            <person name="Shi W."/>
            <person name="Du L."/>
            <person name="Sun Y."/>
            <person name="Zhan W."/>
            <person name="Jiang J.F."/>
            <person name="Wang Q."/>
            <person name="Zhang B."/>
            <person name="Ji P."/>
            <person name="Bell-Sakyi L."/>
            <person name="Cui X.M."/>
            <person name="Yuan T.T."/>
            <person name="Jiang B.G."/>
            <person name="Yang W.F."/>
            <person name="Lam T.T."/>
            <person name="Chang Q.C."/>
            <person name="Ding S.J."/>
            <person name="Wang X.J."/>
            <person name="Zhu J.G."/>
            <person name="Ruan X.D."/>
            <person name="Zhao L."/>
            <person name="Wei J.T."/>
            <person name="Ye R.Z."/>
            <person name="Que T.C."/>
            <person name="Du C.H."/>
            <person name="Zhou Y.H."/>
            <person name="Cheng J.X."/>
            <person name="Dai P.F."/>
            <person name="Guo W.B."/>
            <person name="Han X.H."/>
            <person name="Huang E.J."/>
            <person name="Li L.F."/>
            <person name="Wei W."/>
            <person name="Gao Y.C."/>
            <person name="Liu J.Z."/>
            <person name="Shao H.Z."/>
            <person name="Wang X."/>
            <person name="Wang C.C."/>
            <person name="Yang T.C."/>
            <person name="Huo Q.B."/>
            <person name="Li W."/>
            <person name="Chen H.Y."/>
            <person name="Chen S.E."/>
            <person name="Zhou L.G."/>
            <person name="Ni X.B."/>
            <person name="Tian J.H."/>
            <person name="Sheng Y."/>
            <person name="Liu T."/>
            <person name="Pan Y.S."/>
            <person name="Xia L.Y."/>
            <person name="Li J."/>
            <person name="Zhao F."/>
            <person name="Cao W.C."/>
        </authorList>
    </citation>
    <scope>NUCLEOTIDE SEQUENCE</scope>
    <source>
        <strain evidence="2">Rmic-2018</strain>
    </source>
</reference>